<protein>
    <submittedName>
        <fullName evidence="9">Undecaprenyl-diphosphatase</fullName>
    </submittedName>
</protein>
<keyword evidence="2" id="KW-1003">Cell membrane</keyword>
<keyword evidence="3 7" id="KW-0812">Transmembrane</keyword>
<feature type="transmembrane region" description="Helical" evidence="7">
    <location>
        <begin position="100"/>
        <end position="118"/>
    </location>
</feature>
<dbReference type="CDD" id="cd01610">
    <property type="entry name" value="PAP2_like"/>
    <property type="match status" value="1"/>
</dbReference>
<feature type="domain" description="Phosphatidic acid phosphatase type 2/haloperoxidase" evidence="8">
    <location>
        <begin position="127"/>
        <end position="233"/>
    </location>
</feature>
<dbReference type="STRING" id="1612308.SAMN05444581_11021"/>
<evidence type="ECO:0000256" key="7">
    <source>
        <dbReference type="SAM" id="Phobius"/>
    </source>
</evidence>
<dbReference type="SMART" id="SM00014">
    <property type="entry name" value="acidPPc"/>
    <property type="match status" value="1"/>
</dbReference>
<dbReference type="GO" id="GO:0016787">
    <property type="term" value="F:hydrolase activity"/>
    <property type="evidence" value="ECO:0007669"/>
    <property type="project" value="UniProtKB-KW"/>
</dbReference>
<dbReference type="PANTHER" id="PTHR14969:SF62">
    <property type="entry name" value="DECAPRENYLPHOSPHORYL-5-PHOSPHORIBOSE PHOSPHATASE RV3807C-RELATED"/>
    <property type="match status" value="1"/>
</dbReference>
<keyword evidence="10" id="KW-1185">Reference proteome</keyword>
<dbReference type="SUPFAM" id="SSF48317">
    <property type="entry name" value="Acid phosphatase/Vanadium-dependent haloperoxidase"/>
    <property type="match status" value="1"/>
</dbReference>
<evidence type="ECO:0000256" key="2">
    <source>
        <dbReference type="ARBA" id="ARBA00022475"/>
    </source>
</evidence>
<keyword evidence="5 7" id="KW-1133">Transmembrane helix</keyword>
<keyword evidence="6 7" id="KW-0472">Membrane</keyword>
<dbReference type="EMBL" id="FOSN01000010">
    <property type="protein sequence ID" value="SFK54317.1"/>
    <property type="molecule type" value="Genomic_DNA"/>
</dbReference>
<dbReference type="PANTHER" id="PTHR14969">
    <property type="entry name" value="SPHINGOSINE-1-PHOSPHATE PHOSPHOHYDROLASE"/>
    <property type="match status" value="1"/>
</dbReference>
<name>A0A1I4AE22_9HYPH</name>
<evidence type="ECO:0000259" key="8">
    <source>
        <dbReference type="SMART" id="SM00014"/>
    </source>
</evidence>
<reference evidence="9 10" key="1">
    <citation type="submission" date="2016-10" db="EMBL/GenBank/DDBJ databases">
        <authorList>
            <person name="de Groot N.N."/>
        </authorList>
    </citation>
    <scope>NUCLEOTIDE SEQUENCE [LARGE SCALE GENOMIC DNA]</scope>
    <source>
        <strain evidence="9 10">NE2</strain>
    </source>
</reference>
<evidence type="ECO:0000256" key="4">
    <source>
        <dbReference type="ARBA" id="ARBA00022801"/>
    </source>
</evidence>
<evidence type="ECO:0000256" key="1">
    <source>
        <dbReference type="ARBA" id="ARBA00004651"/>
    </source>
</evidence>
<evidence type="ECO:0000256" key="6">
    <source>
        <dbReference type="ARBA" id="ARBA00023136"/>
    </source>
</evidence>
<keyword evidence="4" id="KW-0378">Hydrolase</keyword>
<evidence type="ECO:0000256" key="3">
    <source>
        <dbReference type="ARBA" id="ARBA00022692"/>
    </source>
</evidence>
<dbReference type="Gene3D" id="1.20.144.10">
    <property type="entry name" value="Phosphatidic acid phosphatase type 2/haloperoxidase"/>
    <property type="match status" value="1"/>
</dbReference>
<organism evidence="9 10">
    <name type="scientific">Methylocapsa palsarum</name>
    <dbReference type="NCBI Taxonomy" id="1612308"/>
    <lineage>
        <taxon>Bacteria</taxon>
        <taxon>Pseudomonadati</taxon>
        <taxon>Pseudomonadota</taxon>
        <taxon>Alphaproteobacteria</taxon>
        <taxon>Hyphomicrobiales</taxon>
        <taxon>Beijerinckiaceae</taxon>
        <taxon>Methylocapsa</taxon>
    </lineage>
</organism>
<dbReference type="InterPro" id="IPR000326">
    <property type="entry name" value="PAP2/HPO"/>
</dbReference>
<feature type="transmembrane region" description="Helical" evidence="7">
    <location>
        <begin position="124"/>
        <end position="142"/>
    </location>
</feature>
<dbReference type="GO" id="GO:0005886">
    <property type="term" value="C:plasma membrane"/>
    <property type="evidence" value="ECO:0007669"/>
    <property type="project" value="UniProtKB-SubCell"/>
</dbReference>
<dbReference type="InterPro" id="IPR036938">
    <property type="entry name" value="PAP2/HPO_sf"/>
</dbReference>
<dbReference type="Pfam" id="PF01569">
    <property type="entry name" value="PAP2"/>
    <property type="match status" value="1"/>
</dbReference>
<dbReference type="AlphaFoldDB" id="A0A1I4AE22"/>
<gene>
    <name evidence="9" type="ORF">SAMN05444581_11021</name>
</gene>
<proteinExistence type="predicted"/>
<feature type="transmembrane region" description="Helical" evidence="7">
    <location>
        <begin position="218"/>
        <end position="239"/>
    </location>
</feature>
<accession>A0A1I4AE22</accession>
<dbReference type="Proteomes" id="UP000198755">
    <property type="component" value="Unassembled WGS sequence"/>
</dbReference>
<comment type="subcellular location">
    <subcellularLocation>
        <location evidence="1">Cell membrane</location>
        <topology evidence="1">Multi-pass membrane protein</topology>
    </subcellularLocation>
</comment>
<feature type="transmembrane region" description="Helical" evidence="7">
    <location>
        <begin position="181"/>
        <end position="206"/>
    </location>
</feature>
<sequence>MQKSRHENAVTLPYVSHMAFLRDDLPKSSYSVSKASWSWFKSAWSRSSCFGDSGFPNVDGSKTAVWMGRLHDADLAAVRFIARSSHFTLGRACAIVMSKLGNGWIYLILGALVFQFLGRDAFRVAVLGGLNALLLHCLYPSIKRRVGRQRPFKADPDLRSLLAVLDEHSFPSGHVMTLSGVLVPIVLVWPATALASLVLMACMAWSRIATAHHYPSDIFAGTALGVVLAYPLSICFLSIW</sequence>
<evidence type="ECO:0000313" key="10">
    <source>
        <dbReference type="Proteomes" id="UP000198755"/>
    </source>
</evidence>
<evidence type="ECO:0000256" key="5">
    <source>
        <dbReference type="ARBA" id="ARBA00022989"/>
    </source>
</evidence>
<evidence type="ECO:0000313" key="9">
    <source>
        <dbReference type="EMBL" id="SFK54317.1"/>
    </source>
</evidence>